<evidence type="ECO:0000256" key="1">
    <source>
        <dbReference type="SAM" id="SignalP"/>
    </source>
</evidence>
<feature type="chain" id="PRO_5019433402" evidence="1">
    <location>
        <begin position="36"/>
        <end position="134"/>
    </location>
</feature>
<accession>A0A419N377</accession>
<feature type="signal peptide" evidence="1">
    <location>
        <begin position="1"/>
        <end position="35"/>
    </location>
</feature>
<reference evidence="2 3" key="1">
    <citation type="submission" date="2018-09" db="EMBL/GenBank/DDBJ databases">
        <authorList>
            <person name="Le Fleche-Mateos A."/>
        </authorList>
    </citation>
    <scope>NUCLEOTIDE SEQUENCE [LARGE SCALE GENOMIC DNA]</scope>
    <source>
        <strain evidence="2 3">DSM 27399</strain>
    </source>
</reference>
<evidence type="ECO:0000313" key="2">
    <source>
        <dbReference type="EMBL" id="RJT37413.1"/>
    </source>
</evidence>
<protein>
    <submittedName>
        <fullName evidence="2">Uncharacterized protein</fullName>
    </submittedName>
</protein>
<evidence type="ECO:0000313" key="3">
    <source>
        <dbReference type="Proteomes" id="UP000284908"/>
    </source>
</evidence>
<sequence>MLMNSLNNTLIKPKTNKNARAAILLIGLLSTSLWANGTETTYSTGRITGTPPVFYNKDRLPGHINIVRQNVVVDDNDGLDINDDLQLSWDFSDQEGDLQDPVSEIEWVCKTPSNEERVIATDTKNYVVSSADKA</sequence>
<dbReference type="Proteomes" id="UP000284908">
    <property type="component" value="Unassembled WGS sequence"/>
</dbReference>
<keyword evidence="1" id="KW-0732">Signal</keyword>
<gene>
    <name evidence="2" type="ORF">D6C13_21915</name>
</gene>
<comment type="caution">
    <text evidence="2">The sequence shown here is derived from an EMBL/GenBank/DDBJ whole genome shotgun (WGS) entry which is preliminary data.</text>
</comment>
<dbReference type="EMBL" id="RAHH01000034">
    <property type="protein sequence ID" value="RJT37413.1"/>
    <property type="molecule type" value="Genomic_DNA"/>
</dbReference>
<keyword evidence="3" id="KW-1185">Reference proteome</keyword>
<dbReference type="AlphaFoldDB" id="A0A419N377"/>
<organism evidence="2 3">
    <name type="scientific">Rahnella woolbedingensis</name>
    <dbReference type="NCBI Taxonomy" id="1510574"/>
    <lineage>
        <taxon>Bacteria</taxon>
        <taxon>Pseudomonadati</taxon>
        <taxon>Pseudomonadota</taxon>
        <taxon>Gammaproteobacteria</taxon>
        <taxon>Enterobacterales</taxon>
        <taxon>Yersiniaceae</taxon>
        <taxon>Rahnella</taxon>
    </lineage>
</organism>
<proteinExistence type="predicted"/>
<name>A0A419N377_9GAMM</name>